<dbReference type="EMBL" id="KN818276">
    <property type="protein sequence ID" value="KIL62065.1"/>
    <property type="molecule type" value="Genomic_DNA"/>
</dbReference>
<keyword evidence="3" id="KW-1185">Reference proteome</keyword>
<evidence type="ECO:0000313" key="3">
    <source>
        <dbReference type="Proteomes" id="UP000054549"/>
    </source>
</evidence>
<name>A0A0C2SG53_AMAMK</name>
<feature type="compositionally biased region" description="Polar residues" evidence="1">
    <location>
        <begin position="51"/>
        <end position="61"/>
    </location>
</feature>
<dbReference type="InParanoid" id="A0A0C2SG53"/>
<evidence type="ECO:0000313" key="2">
    <source>
        <dbReference type="EMBL" id="KIL62065.1"/>
    </source>
</evidence>
<sequence>MLSVHGPTCSTSRSTAGREGNGRQLATGNDAENWTSSEDNQQNRRYRNEDSSALSSNEFAP</sequence>
<organism evidence="2 3">
    <name type="scientific">Amanita muscaria (strain Koide BX008)</name>
    <dbReference type="NCBI Taxonomy" id="946122"/>
    <lineage>
        <taxon>Eukaryota</taxon>
        <taxon>Fungi</taxon>
        <taxon>Dikarya</taxon>
        <taxon>Basidiomycota</taxon>
        <taxon>Agaricomycotina</taxon>
        <taxon>Agaricomycetes</taxon>
        <taxon>Agaricomycetidae</taxon>
        <taxon>Agaricales</taxon>
        <taxon>Pluteineae</taxon>
        <taxon>Amanitaceae</taxon>
        <taxon>Amanita</taxon>
    </lineage>
</organism>
<evidence type="ECO:0000256" key="1">
    <source>
        <dbReference type="SAM" id="MobiDB-lite"/>
    </source>
</evidence>
<proteinExistence type="predicted"/>
<gene>
    <name evidence="2" type="ORF">M378DRAFT_166219</name>
</gene>
<feature type="region of interest" description="Disordered" evidence="1">
    <location>
        <begin position="1"/>
        <end position="61"/>
    </location>
</feature>
<dbReference type="HOGENOM" id="CLU_2922150_0_0_1"/>
<accession>A0A0C2SG53</accession>
<reference evidence="2 3" key="1">
    <citation type="submission" date="2014-04" db="EMBL/GenBank/DDBJ databases">
        <title>Evolutionary Origins and Diversification of the Mycorrhizal Mutualists.</title>
        <authorList>
            <consortium name="DOE Joint Genome Institute"/>
            <consortium name="Mycorrhizal Genomics Consortium"/>
            <person name="Kohler A."/>
            <person name="Kuo A."/>
            <person name="Nagy L.G."/>
            <person name="Floudas D."/>
            <person name="Copeland A."/>
            <person name="Barry K.W."/>
            <person name="Cichocki N."/>
            <person name="Veneault-Fourrey C."/>
            <person name="LaButti K."/>
            <person name="Lindquist E.A."/>
            <person name="Lipzen A."/>
            <person name="Lundell T."/>
            <person name="Morin E."/>
            <person name="Murat C."/>
            <person name="Riley R."/>
            <person name="Ohm R."/>
            <person name="Sun H."/>
            <person name="Tunlid A."/>
            <person name="Henrissat B."/>
            <person name="Grigoriev I.V."/>
            <person name="Hibbett D.S."/>
            <person name="Martin F."/>
        </authorList>
    </citation>
    <scope>NUCLEOTIDE SEQUENCE [LARGE SCALE GENOMIC DNA]</scope>
    <source>
        <strain evidence="2 3">Koide BX008</strain>
    </source>
</reference>
<protein>
    <submittedName>
        <fullName evidence="2">Uncharacterized protein</fullName>
    </submittedName>
</protein>
<dbReference type="Proteomes" id="UP000054549">
    <property type="component" value="Unassembled WGS sequence"/>
</dbReference>
<dbReference type="AlphaFoldDB" id="A0A0C2SG53"/>
<feature type="compositionally biased region" description="Polar residues" evidence="1">
    <location>
        <begin position="24"/>
        <end position="40"/>
    </location>
</feature>